<protein>
    <recommendedName>
        <fullName evidence="4">DUF4231 domain-containing protein</fullName>
    </recommendedName>
</protein>
<dbReference type="RefSeq" id="WP_280760889.1">
    <property type="nucleotide sequence ID" value="NZ_JARXVC010000006.1"/>
</dbReference>
<keyword evidence="1" id="KW-1133">Transmembrane helix</keyword>
<feature type="transmembrane region" description="Helical" evidence="1">
    <location>
        <begin position="149"/>
        <end position="168"/>
    </location>
</feature>
<evidence type="ECO:0000313" key="2">
    <source>
        <dbReference type="EMBL" id="MDH6281561.1"/>
    </source>
</evidence>
<keyword evidence="1" id="KW-0472">Membrane</keyword>
<evidence type="ECO:0000256" key="1">
    <source>
        <dbReference type="SAM" id="Phobius"/>
    </source>
</evidence>
<comment type="caution">
    <text evidence="2">The sequence shown here is derived from an EMBL/GenBank/DDBJ whole genome shotgun (WGS) entry which is preliminary data.</text>
</comment>
<accession>A0ABT6MB71</accession>
<reference evidence="2 3" key="1">
    <citation type="submission" date="2023-04" db="EMBL/GenBank/DDBJ databases">
        <title>Forest soil microbial communities from Buena Vista Peninsula, Colon Province, Panama.</title>
        <authorList>
            <person name="Bouskill N."/>
        </authorList>
    </citation>
    <scope>NUCLEOTIDE SEQUENCE [LARGE SCALE GENOMIC DNA]</scope>
    <source>
        <strain evidence="2 3">CFH S0262</strain>
    </source>
</reference>
<dbReference type="Proteomes" id="UP001160334">
    <property type="component" value="Unassembled WGS sequence"/>
</dbReference>
<proteinExistence type="predicted"/>
<name>A0ABT6MB71_9NOCA</name>
<keyword evidence="3" id="KW-1185">Reference proteome</keyword>
<organism evidence="2 3">
    <name type="scientific">Prescottella agglutinans</name>
    <dbReference type="NCBI Taxonomy" id="1644129"/>
    <lineage>
        <taxon>Bacteria</taxon>
        <taxon>Bacillati</taxon>
        <taxon>Actinomycetota</taxon>
        <taxon>Actinomycetes</taxon>
        <taxon>Mycobacteriales</taxon>
        <taxon>Nocardiaceae</taxon>
        <taxon>Prescottella</taxon>
    </lineage>
</organism>
<keyword evidence="1" id="KW-0812">Transmembrane</keyword>
<evidence type="ECO:0008006" key="4">
    <source>
        <dbReference type="Google" id="ProtNLM"/>
    </source>
</evidence>
<evidence type="ECO:0000313" key="3">
    <source>
        <dbReference type="Proteomes" id="UP001160334"/>
    </source>
</evidence>
<sequence length="214" mass="23958">MTIMAPSTTDQVAFPLREGSDDELGRWKDHARSRKLMRFATVPMPELCVAHGEPGTWSKHFWCYSRPKTDFDRKSRRSQLLHDFVFTSDRLFRQVDRLATAYSTTVTTHGCAECRSWLHRRRARSAALLLVTLILLIAVPKALAESSHAGLASLSLFAGLGLLVVTAASARWIHEFARATVSEDGTRLIIDSPHPDYSRAAVMLGAERNPLRNS</sequence>
<dbReference type="EMBL" id="JARXVC010000006">
    <property type="protein sequence ID" value="MDH6281561.1"/>
    <property type="molecule type" value="Genomic_DNA"/>
</dbReference>
<feature type="transmembrane region" description="Helical" evidence="1">
    <location>
        <begin position="125"/>
        <end position="143"/>
    </location>
</feature>
<gene>
    <name evidence="2" type="ORF">M2280_002782</name>
</gene>